<keyword evidence="3" id="KW-0808">Transferase</keyword>
<accession>A0A0D7ATP0</accession>
<dbReference type="GO" id="GO:0004674">
    <property type="term" value="F:protein serine/threonine kinase activity"/>
    <property type="evidence" value="ECO:0007669"/>
    <property type="project" value="UniProtKB-KW"/>
</dbReference>
<evidence type="ECO:0000313" key="12">
    <source>
        <dbReference type="EMBL" id="KIY61718.1"/>
    </source>
</evidence>
<dbReference type="AlphaFoldDB" id="A0A0D7ATP0"/>
<dbReference type="SMART" id="SM00133">
    <property type="entry name" value="S_TK_X"/>
    <property type="match status" value="1"/>
</dbReference>
<feature type="region of interest" description="Disordered" evidence="8">
    <location>
        <begin position="697"/>
        <end position="743"/>
    </location>
</feature>
<dbReference type="InterPro" id="IPR017441">
    <property type="entry name" value="Protein_kinase_ATP_BS"/>
</dbReference>
<feature type="compositionally biased region" description="Low complexity" evidence="8">
    <location>
        <begin position="49"/>
        <end position="62"/>
    </location>
</feature>
<dbReference type="STRING" id="1314674.A0A0D7ATP0"/>
<dbReference type="Pfam" id="PF00168">
    <property type="entry name" value="C2"/>
    <property type="match status" value="2"/>
</dbReference>
<dbReference type="Proteomes" id="UP000054007">
    <property type="component" value="Unassembled WGS sequence"/>
</dbReference>
<dbReference type="Pfam" id="PF00433">
    <property type="entry name" value="Pkinase_C"/>
    <property type="match status" value="2"/>
</dbReference>
<dbReference type="InterPro" id="IPR035892">
    <property type="entry name" value="C2_domain_sf"/>
</dbReference>
<dbReference type="InterPro" id="IPR011009">
    <property type="entry name" value="Kinase-like_dom_sf"/>
</dbReference>
<evidence type="ECO:0000313" key="13">
    <source>
        <dbReference type="Proteomes" id="UP000054007"/>
    </source>
</evidence>
<sequence length="743" mass="81829">MDSQLTPRVSDRNPFDGMAAPPASPHHRQSHPLLTPTRLSTSNPFDSVTPGSTTPSSSAHASFAAALPTTSLSLNAPDFNMHAPPAQKREESPPAALTASRGQIHVKLIQARGLNVHTSTACPYVVVQFEQNEFVSRDPTDETDKEIRGVPQRTNSSNAVNALTRASGQQHSPSSSVSSKSSNGSNGGLFGRPSATNPVWKHEVSFDVTTATSLVTINVYDRSTEALGFLGSVQVKPVLIHDQSVDQWYKLKPFQNEVVTGEMRVQITFEAYKNKRALTPRDFEFLKLIGRGTFGKVFQVRKRDTKRIYAMKVLSKKEIVAKKEVAHTIGERKILQRSLECPFLVGLKFSFQTDHDLYLVTDFKSGGELFWHLQRETRFALDRARFYVAELILALEHLHKYNIVYRDLKPENILLDATGHVALCDFGLSKADLGQDELTTTFCGTTEYLAPEILLDEKGYSKIVDFWSLGVLLFEMCCGWSPFYAEETQQMYKNICFGKIRFPKGVINEEGKQFVKGLLNRNPKHRLGAVRDAAELKEHPFFESIDWAALALKQVTPPFKPAVESDESVSNFDPEFTTQDVSDFAFDENDPSEDWVMGSLSSPGIHTPNGPLGSDKGLSRSNSRTGSVGSLNGGLGALSMSGEKEKGLDIKGAQKNGKASSKVPESPLTSSVQDNFKGFSFSGGESVMDDHLSIRAAANGHGNHSEDEGPEPSSEEEYTDFTRSSGRYARGKRKGLGFTDLDS</sequence>
<dbReference type="InterPro" id="IPR008271">
    <property type="entry name" value="Ser/Thr_kinase_AS"/>
</dbReference>
<dbReference type="PROSITE" id="PS50011">
    <property type="entry name" value="PROTEIN_KINASE_DOM"/>
    <property type="match status" value="1"/>
</dbReference>
<dbReference type="OrthoDB" id="63267at2759"/>
<feature type="compositionally biased region" description="Polar residues" evidence="8">
    <location>
        <begin position="37"/>
        <end position="46"/>
    </location>
</feature>
<feature type="compositionally biased region" description="Low complexity" evidence="8">
    <location>
        <begin position="167"/>
        <end position="184"/>
    </location>
</feature>
<proteinExistence type="predicted"/>
<dbReference type="CDD" id="cd11651">
    <property type="entry name" value="YPK1_N_like"/>
    <property type="match status" value="1"/>
</dbReference>
<dbReference type="Gene3D" id="3.30.200.20">
    <property type="entry name" value="Phosphorylase Kinase, domain 1"/>
    <property type="match status" value="1"/>
</dbReference>
<dbReference type="EMBL" id="KN880885">
    <property type="protein sequence ID" value="KIY61718.1"/>
    <property type="molecule type" value="Genomic_DNA"/>
</dbReference>
<name>A0A0D7ATP0_9AGAR</name>
<keyword evidence="5 12" id="KW-0418">Kinase</keyword>
<dbReference type="InterPro" id="IPR017892">
    <property type="entry name" value="Pkinase_C"/>
</dbReference>
<evidence type="ECO:0000256" key="1">
    <source>
        <dbReference type="ARBA" id="ARBA00022527"/>
    </source>
</evidence>
<feature type="region of interest" description="Disordered" evidence="8">
    <location>
        <begin position="137"/>
        <end position="194"/>
    </location>
</feature>
<dbReference type="PROSITE" id="PS50004">
    <property type="entry name" value="C2"/>
    <property type="match status" value="1"/>
</dbReference>
<dbReference type="PROSITE" id="PS51285">
    <property type="entry name" value="AGC_KINASE_CTER"/>
    <property type="match status" value="1"/>
</dbReference>
<dbReference type="SUPFAM" id="SSF56112">
    <property type="entry name" value="Protein kinase-like (PK-like)"/>
    <property type="match status" value="1"/>
</dbReference>
<evidence type="ECO:0000256" key="4">
    <source>
        <dbReference type="ARBA" id="ARBA00022741"/>
    </source>
</evidence>
<evidence type="ECO:0000256" key="3">
    <source>
        <dbReference type="ARBA" id="ARBA00022679"/>
    </source>
</evidence>
<dbReference type="FunFam" id="1.10.510.10:FF:000008">
    <property type="entry name" value="Non-specific serine/threonine protein kinase"/>
    <property type="match status" value="1"/>
</dbReference>
<keyword evidence="13" id="KW-1185">Reference proteome</keyword>
<evidence type="ECO:0000256" key="7">
    <source>
        <dbReference type="PROSITE-ProRule" id="PRU10141"/>
    </source>
</evidence>
<dbReference type="PROSITE" id="PS00107">
    <property type="entry name" value="PROTEIN_KINASE_ATP"/>
    <property type="match status" value="1"/>
</dbReference>
<feature type="domain" description="C2" evidence="9">
    <location>
        <begin position="82"/>
        <end position="249"/>
    </location>
</feature>
<dbReference type="PROSITE" id="PS00108">
    <property type="entry name" value="PROTEIN_KINASE_ST"/>
    <property type="match status" value="1"/>
</dbReference>
<reference evidence="12 13" key="1">
    <citation type="journal article" date="2015" name="Fungal Genet. Biol.">
        <title>Evolution of novel wood decay mechanisms in Agaricales revealed by the genome sequences of Fistulina hepatica and Cylindrobasidium torrendii.</title>
        <authorList>
            <person name="Floudas D."/>
            <person name="Held B.W."/>
            <person name="Riley R."/>
            <person name="Nagy L.G."/>
            <person name="Koehler G."/>
            <person name="Ransdell A.S."/>
            <person name="Younus H."/>
            <person name="Chow J."/>
            <person name="Chiniquy J."/>
            <person name="Lipzen A."/>
            <person name="Tritt A."/>
            <person name="Sun H."/>
            <person name="Haridas S."/>
            <person name="LaButti K."/>
            <person name="Ohm R.A."/>
            <person name="Kues U."/>
            <person name="Blanchette R.A."/>
            <person name="Grigoriev I.V."/>
            <person name="Minto R.E."/>
            <person name="Hibbett D.S."/>
        </authorList>
    </citation>
    <scope>NUCLEOTIDE SEQUENCE [LARGE SCALE GENOMIC DNA]</scope>
    <source>
        <strain evidence="12 13">FP15055 ss-10</strain>
    </source>
</reference>
<feature type="domain" description="Protein kinase" evidence="10">
    <location>
        <begin position="283"/>
        <end position="542"/>
    </location>
</feature>
<keyword evidence="2" id="KW-0597">Phosphoprotein</keyword>
<feature type="compositionally biased region" description="Polar residues" evidence="8">
    <location>
        <begin position="152"/>
        <end position="166"/>
    </location>
</feature>
<evidence type="ECO:0000259" key="11">
    <source>
        <dbReference type="PROSITE" id="PS51285"/>
    </source>
</evidence>
<dbReference type="Gene3D" id="2.60.40.150">
    <property type="entry name" value="C2 domain"/>
    <property type="match status" value="1"/>
</dbReference>
<feature type="region of interest" description="Disordered" evidence="8">
    <location>
        <begin position="75"/>
        <end position="98"/>
    </location>
</feature>
<keyword evidence="6 7" id="KW-0067">ATP-binding</keyword>
<dbReference type="InterPro" id="IPR000008">
    <property type="entry name" value="C2_dom"/>
</dbReference>
<dbReference type="GO" id="GO:0005524">
    <property type="term" value="F:ATP binding"/>
    <property type="evidence" value="ECO:0007669"/>
    <property type="project" value="UniProtKB-UniRule"/>
</dbReference>
<evidence type="ECO:0000256" key="5">
    <source>
        <dbReference type="ARBA" id="ARBA00022777"/>
    </source>
</evidence>
<evidence type="ECO:0000256" key="6">
    <source>
        <dbReference type="ARBA" id="ARBA00022840"/>
    </source>
</evidence>
<dbReference type="SUPFAM" id="SSF49562">
    <property type="entry name" value="C2 domain (Calcium/lipid-binding domain, CaLB)"/>
    <property type="match status" value="1"/>
</dbReference>
<evidence type="ECO:0000259" key="9">
    <source>
        <dbReference type="PROSITE" id="PS50004"/>
    </source>
</evidence>
<keyword evidence="1" id="KW-0723">Serine/threonine-protein kinase</keyword>
<evidence type="ECO:0000259" key="10">
    <source>
        <dbReference type="PROSITE" id="PS50011"/>
    </source>
</evidence>
<dbReference type="SMART" id="SM00220">
    <property type="entry name" value="S_TKc"/>
    <property type="match status" value="1"/>
</dbReference>
<organism evidence="12 13">
    <name type="scientific">Cylindrobasidium torrendii FP15055 ss-10</name>
    <dbReference type="NCBI Taxonomy" id="1314674"/>
    <lineage>
        <taxon>Eukaryota</taxon>
        <taxon>Fungi</taxon>
        <taxon>Dikarya</taxon>
        <taxon>Basidiomycota</taxon>
        <taxon>Agaricomycotina</taxon>
        <taxon>Agaricomycetes</taxon>
        <taxon>Agaricomycetidae</taxon>
        <taxon>Agaricales</taxon>
        <taxon>Marasmiineae</taxon>
        <taxon>Physalacriaceae</taxon>
        <taxon>Cylindrobasidium</taxon>
    </lineage>
</organism>
<dbReference type="InterPro" id="IPR000961">
    <property type="entry name" value="AGC-kinase_C"/>
</dbReference>
<gene>
    <name evidence="12" type="ORF">CYLTODRAFT_427393</name>
</gene>
<feature type="compositionally biased region" description="Polar residues" evidence="8">
    <location>
        <begin position="619"/>
        <end position="630"/>
    </location>
</feature>
<dbReference type="InterPro" id="IPR000719">
    <property type="entry name" value="Prot_kinase_dom"/>
</dbReference>
<dbReference type="Gene3D" id="1.10.510.10">
    <property type="entry name" value="Transferase(Phosphotransferase) domain 1"/>
    <property type="match status" value="1"/>
</dbReference>
<feature type="compositionally biased region" description="Acidic residues" evidence="8">
    <location>
        <begin position="708"/>
        <end position="719"/>
    </location>
</feature>
<dbReference type="PANTHER" id="PTHR24351">
    <property type="entry name" value="RIBOSOMAL PROTEIN S6 KINASE"/>
    <property type="match status" value="1"/>
</dbReference>
<protein>
    <submittedName>
        <fullName evidence="12">Kinase-like protein</fullName>
    </submittedName>
</protein>
<keyword evidence="4 7" id="KW-0547">Nucleotide-binding</keyword>
<dbReference type="SMART" id="SM00239">
    <property type="entry name" value="C2"/>
    <property type="match status" value="1"/>
</dbReference>
<feature type="binding site" evidence="7">
    <location>
        <position position="322"/>
    </location>
    <ligand>
        <name>ATP</name>
        <dbReference type="ChEBI" id="CHEBI:30616"/>
    </ligand>
</feature>
<evidence type="ECO:0000256" key="8">
    <source>
        <dbReference type="SAM" id="MobiDB-lite"/>
    </source>
</evidence>
<feature type="region of interest" description="Disordered" evidence="8">
    <location>
        <begin position="652"/>
        <end position="673"/>
    </location>
</feature>
<feature type="compositionally biased region" description="Basic and acidic residues" evidence="8">
    <location>
        <begin position="137"/>
        <end position="148"/>
    </location>
</feature>
<evidence type="ECO:0000256" key="2">
    <source>
        <dbReference type="ARBA" id="ARBA00022553"/>
    </source>
</evidence>
<feature type="domain" description="AGC-kinase C-terminal" evidence="11">
    <location>
        <begin position="543"/>
        <end position="691"/>
    </location>
</feature>
<feature type="region of interest" description="Disordered" evidence="8">
    <location>
        <begin position="1"/>
        <end position="62"/>
    </location>
</feature>
<feature type="region of interest" description="Disordered" evidence="8">
    <location>
        <begin position="592"/>
        <end position="640"/>
    </location>
</feature>
<dbReference type="FunFam" id="3.30.200.20:FF:000116">
    <property type="entry name" value="Non-specific serine/threonine protein kinase"/>
    <property type="match status" value="1"/>
</dbReference>
<dbReference type="Pfam" id="PF00069">
    <property type="entry name" value="Pkinase"/>
    <property type="match status" value="1"/>
</dbReference>